<keyword evidence="2" id="KW-1185">Reference proteome</keyword>
<gene>
    <name evidence="1" type="ORF">THOM_2582</name>
</gene>
<evidence type="ECO:0000313" key="2">
    <source>
        <dbReference type="Proteomes" id="UP000011185"/>
    </source>
</evidence>
<dbReference type="VEuPathDB" id="MicrosporidiaDB:THOM_2582"/>
<protein>
    <submittedName>
        <fullName evidence="1">Uncharacterized protein</fullName>
    </submittedName>
</protein>
<reference evidence="1 2" key="1">
    <citation type="journal article" date="2012" name="PLoS Pathog.">
        <title>The genome of the obligate intracellular parasite Trachipleistophora hominis: new insights into microsporidian genome dynamics and reductive evolution.</title>
        <authorList>
            <person name="Heinz E."/>
            <person name="Williams T.A."/>
            <person name="Nakjang S."/>
            <person name="Noel C.J."/>
            <person name="Swan D.C."/>
            <person name="Goldberg A.V."/>
            <person name="Harris S.R."/>
            <person name="Weinmaier T."/>
            <person name="Markert S."/>
            <person name="Becher D."/>
            <person name="Bernhardt J."/>
            <person name="Dagan T."/>
            <person name="Hacker C."/>
            <person name="Lucocq J.M."/>
            <person name="Schweder T."/>
            <person name="Rattei T."/>
            <person name="Hall N."/>
            <person name="Hirt R.P."/>
            <person name="Embley T.M."/>
        </authorList>
    </citation>
    <scope>NUCLEOTIDE SEQUENCE [LARGE SCALE GENOMIC DNA]</scope>
</reference>
<dbReference type="AlphaFoldDB" id="L7JUP1"/>
<dbReference type="Proteomes" id="UP000011185">
    <property type="component" value="Unassembled WGS sequence"/>
</dbReference>
<proteinExistence type="predicted"/>
<organism evidence="1 2">
    <name type="scientific">Trachipleistophora hominis</name>
    <name type="common">Microsporidian parasite</name>
    <dbReference type="NCBI Taxonomy" id="72359"/>
    <lineage>
        <taxon>Eukaryota</taxon>
        <taxon>Fungi</taxon>
        <taxon>Fungi incertae sedis</taxon>
        <taxon>Microsporidia</taxon>
        <taxon>Pleistophoridae</taxon>
        <taxon>Trachipleistophora</taxon>
    </lineage>
</organism>
<sequence>MTKIDNFGLALQNACTCLCETLCIREERMATNLKKYEAENVSIIPQPSEHNGENNICIIGLPMNFSNAGEMMVLPINEVVNMFQNVARMYTDSIKYVLINKSPVYSFERNLKRCEKNINNSLRQALLSVNELHKIYLLYKQPLTMNEVNYVLFKKTWES</sequence>
<dbReference type="InParanoid" id="L7JUP1"/>
<name>L7JUP1_TRAHO</name>
<dbReference type="EMBL" id="JH994038">
    <property type="protein sequence ID" value="ELQ74487.1"/>
    <property type="molecule type" value="Genomic_DNA"/>
</dbReference>
<accession>L7JUP1</accession>
<dbReference type="HOGENOM" id="CLU_1662041_0_0_1"/>
<evidence type="ECO:0000313" key="1">
    <source>
        <dbReference type="EMBL" id="ELQ74487.1"/>
    </source>
</evidence>